<evidence type="ECO:0000313" key="1">
    <source>
        <dbReference type="EMBL" id="MBB3967171.1"/>
    </source>
</evidence>
<organism evidence="1 2">
    <name type="scientific">Rhizobium metallidurans</name>
    <dbReference type="NCBI Taxonomy" id="1265931"/>
    <lineage>
        <taxon>Bacteria</taxon>
        <taxon>Pseudomonadati</taxon>
        <taxon>Pseudomonadota</taxon>
        <taxon>Alphaproteobacteria</taxon>
        <taxon>Hyphomicrobiales</taxon>
        <taxon>Rhizobiaceae</taxon>
        <taxon>Rhizobium/Agrobacterium group</taxon>
        <taxon>Rhizobium</taxon>
    </lineage>
</organism>
<reference evidence="1 2" key="1">
    <citation type="submission" date="2020-08" db="EMBL/GenBank/DDBJ databases">
        <title>Genomic Encyclopedia of Type Strains, Phase IV (KMG-IV): sequencing the most valuable type-strain genomes for metagenomic binning, comparative biology and taxonomic classification.</title>
        <authorList>
            <person name="Goeker M."/>
        </authorList>
    </citation>
    <scope>NUCLEOTIDE SEQUENCE [LARGE SCALE GENOMIC DNA]</scope>
    <source>
        <strain evidence="1 2">DSM 26575</strain>
    </source>
</reference>
<protein>
    <submittedName>
        <fullName evidence="1">Uncharacterized protein</fullName>
    </submittedName>
</protein>
<proteinExistence type="predicted"/>
<sequence>MSVDRRALAYSDQFAPVLVSRCINAAKANRPDLIPQPIRSSVVAYVQGGRMTVDVNQWAKDTLYAHRVRTGGDYPLPPEVQTPGQTAAKVGVVAAKAGFGFAKTLLKLSKF</sequence>
<gene>
    <name evidence="1" type="ORF">GGQ67_004868</name>
</gene>
<evidence type="ECO:0000313" key="2">
    <source>
        <dbReference type="Proteomes" id="UP000582090"/>
    </source>
</evidence>
<dbReference type="RefSeq" id="WP_183902594.1">
    <property type="nucleotide sequence ID" value="NZ_JACIDW010000034.1"/>
</dbReference>
<keyword evidence="2" id="KW-1185">Reference proteome</keyword>
<dbReference type="EMBL" id="JACIDW010000034">
    <property type="protein sequence ID" value="MBB3967171.1"/>
    <property type="molecule type" value="Genomic_DNA"/>
</dbReference>
<dbReference type="Proteomes" id="UP000582090">
    <property type="component" value="Unassembled WGS sequence"/>
</dbReference>
<dbReference type="AlphaFoldDB" id="A0A7W6CVH1"/>
<accession>A0A7W6CVH1</accession>
<name>A0A7W6CVH1_9HYPH</name>
<comment type="caution">
    <text evidence="1">The sequence shown here is derived from an EMBL/GenBank/DDBJ whole genome shotgun (WGS) entry which is preliminary data.</text>
</comment>